<comment type="similarity">
    <text evidence="1">Belongs to the UDP-glycosyltransferase family.</text>
</comment>
<dbReference type="SUPFAM" id="SSF53756">
    <property type="entry name" value="UDP-Glycosyltransferase/glycogen phosphorylase"/>
    <property type="match status" value="2"/>
</dbReference>
<keyword evidence="2" id="KW-0328">Glycosyltransferase</keyword>
<dbReference type="EMBL" id="JAEACU010000012">
    <property type="protein sequence ID" value="KAH7511984.1"/>
    <property type="molecule type" value="Genomic_DNA"/>
</dbReference>
<dbReference type="GO" id="GO:0080043">
    <property type="term" value="F:quercetin 3-O-glucosyltransferase activity"/>
    <property type="evidence" value="ECO:0007669"/>
    <property type="project" value="TreeGrafter"/>
</dbReference>
<evidence type="ECO:0000313" key="4">
    <source>
        <dbReference type="EMBL" id="KAH7511984.1"/>
    </source>
</evidence>
<evidence type="ECO:0000313" key="5">
    <source>
        <dbReference type="Proteomes" id="UP000813462"/>
    </source>
</evidence>
<dbReference type="FunFam" id="3.40.50.2000:FF:000078">
    <property type="entry name" value="Glycosyltransferase"/>
    <property type="match status" value="1"/>
</dbReference>
<accession>A0A978UB41</accession>
<dbReference type="InterPro" id="IPR035595">
    <property type="entry name" value="UDP_glycos_trans_CS"/>
</dbReference>
<reference evidence="4" key="1">
    <citation type="journal article" date="2021" name="Front. Plant Sci.">
        <title>Chromosome-Scale Genome Assembly for Chinese Sour Jujube and Insights Into Its Genome Evolution and Domestication Signature.</title>
        <authorList>
            <person name="Shen L.-Y."/>
            <person name="Luo H."/>
            <person name="Wang X.-L."/>
            <person name="Wang X.-M."/>
            <person name="Qiu X.-J."/>
            <person name="Liu H."/>
            <person name="Zhou S.-S."/>
            <person name="Jia K.-H."/>
            <person name="Nie S."/>
            <person name="Bao Y.-T."/>
            <person name="Zhang R.-G."/>
            <person name="Yun Q.-Z."/>
            <person name="Chai Y.-H."/>
            <person name="Lu J.-Y."/>
            <person name="Li Y."/>
            <person name="Zhao S.-W."/>
            <person name="Mao J.-F."/>
            <person name="Jia S.-G."/>
            <person name="Mao Y.-M."/>
        </authorList>
    </citation>
    <scope>NUCLEOTIDE SEQUENCE</scope>
    <source>
        <strain evidence="4">AT0</strain>
        <tissue evidence="4">Leaf</tissue>
    </source>
</reference>
<dbReference type="Gene3D" id="3.40.50.2000">
    <property type="entry name" value="Glycogen Phosphorylase B"/>
    <property type="match status" value="5"/>
</dbReference>
<evidence type="ECO:0008006" key="6">
    <source>
        <dbReference type="Google" id="ProtNLM"/>
    </source>
</evidence>
<dbReference type="GO" id="GO:0080044">
    <property type="term" value="F:quercetin 7-O-glucosyltransferase activity"/>
    <property type="evidence" value="ECO:0007669"/>
    <property type="project" value="TreeGrafter"/>
</dbReference>
<dbReference type="PANTHER" id="PTHR11926:SF1494">
    <property type="entry name" value="FLAVONOL 3-O-GLUCOSYLTRANSFERASE UGT76E12-RELATED"/>
    <property type="match status" value="1"/>
</dbReference>
<dbReference type="CDD" id="cd03784">
    <property type="entry name" value="GT1_Gtf-like"/>
    <property type="match status" value="1"/>
</dbReference>
<name>A0A978UB41_ZIZJJ</name>
<evidence type="ECO:0000256" key="1">
    <source>
        <dbReference type="ARBA" id="ARBA00009995"/>
    </source>
</evidence>
<gene>
    <name evidence="4" type="ORF">FEM48_Zijuj12G0042100</name>
</gene>
<sequence>MIESSEGMKTWEMMMEEVNSKSIPYGEHSSEAPCYLQGHISPELASKGLTITFISNEGTHRQIIKSRPQDDDNDHQDIFVGARKSGLDIRYKTVTDGFPLSFNRMLNLEQFCGGLLHVFPAHVDAIVGNLVGDDTSVSCLIADTFYPWPSTIAKKCNLVHISFGTEPALVFTLYYRVDLLVRNRHFASHDVSTAAHRLIFKAFEGVKKADYFLCNTVEELEPHAISGIREKQPIYAIGPVFFQHWAKRKNIWCGVPMLCFPILTDQPTNRKLVVDDWRAGPNLCDKKPLTRFEVREKINRLMGGKSTEELREEMKKVKEIIHNAVDKDGLSEKRIFGTELKLKPMELETTHPKPHAVMFPLCFQGHIIPTVHLALKLASKGFTITFINTESTHHQIIKSRPQDDDNDDQDIFAGARKSGLDIRYKTMTDGFPLSFNRILNLGQFCVGLLHVFPVHVDEIVGNIVGDDPSVSCLIADTFYPWPSTIAKKYNLVHISFWTEPVLVFTLYYHVDLLVINGHFASHDNREDTIDYIPGVQAIEPKDLISYLQQTDVSTATYELIFKAFESVKKADYILCNTVEELEPHAISGIREKQPIYAIGPLFSIIGQNGSIVATSLRSQSDCKQWLDTKPHGSVLYISFGSLAPLNELDVEEIAQGLLLSRVSFVWVLRPDSVSYSESYVLPVGFEDEIKDRGLIVPWCNQIEVISHPAVGGFLTHCGWNSILESIWYGVPMLCFPIFTDQPTNRKIVVDDWKVGLNLCDKKPLTRLEVGEKINRLMSGKSAEELREEMKKVKEIVENAADKDGLSEKAICEFICQVKAKIDKGM</sequence>
<dbReference type="AlphaFoldDB" id="A0A978UB41"/>
<comment type="caution">
    <text evidence="4">The sequence shown here is derived from an EMBL/GenBank/DDBJ whole genome shotgun (WGS) entry which is preliminary data.</text>
</comment>
<dbReference type="InterPro" id="IPR002213">
    <property type="entry name" value="UDP_glucos_trans"/>
</dbReference>
<evidence type="ECO:0000256" key="3">
    <source>
        <dbReference type="ARBA" id="ARBA00022679"/>
    </source>
</evidence>
<organism evidence="4 5">
    <name type="scientific">Ziziphus jujuba var. spinosa</name>
    <dbReference type="NCBI Taxonomy" id="714518"/>
    <lineage>
        <taxon>Eukaryota</taxon>
        <taxon>Viridiplantae</taxon>
        <taxon>Streptophyta</taxon>
        <taxon>Embryophyta</taxon>
        <taxon>Tracheophyta</taxon>
        <taxon>Spermatophyta</taxon>
        <taxon>Magnoliopsida</taxon>
        <taxon>eudicotyledons</taxon>
        <taxon>Gunneridae</taxon>
        <taxon>Pentapetalae</taxon>
        <taxon>rosids</taxon>
        <taxon>fabids</taxon>
        <taxon>Rosales</taxon>
        <taxon>Rhamnaceae</taxon>
        <taxon>Paliureae</taxon>
        <taxon>Ziziphus</taxon>
    </lineage>
</organism>
<dbReference type="PANTHER" id="PTHR11926">
    <property type="entry name" value="GLUCOSYL/GLUCURONOSYL TRANSFERASES"/>
    <property type="match status" value="1"/>
</dbReference>
<dbReference type="Proteomes" id="UP000813462">
    <property type="component" value="Unassembled WGS sequence"/>
</dbReference>
<dbReference type="PROSITE" id="PS00375">
    <property type="entry name" value="UDPGT"/>
    <property type="match status" value="1"/>
</dbReference>
<proteinExistence type="inferred from homology"/>
<evidence type="ECO:0000256" key="2">
    <source>
        <dbReference type="ARBA" id="ARBA00022676"/>
    </source>
</evidence>
<keyword evidence="3" id="KW-0808">Transferase</keyword>
<protein>
    <recommendedName>
        <fullName evidence="6">UDP-glycosyltransferase 86A1-like</fullName>
    </recommendedName>
</protein>
<dbReference type="Pfam" id="PF00201">
    <property type="entry name" value="UDPGT"/>
    <property type="match status" value="1"/>
</dbReference>